<name>A0A3N0DP35_SINP1</name>
<accession>A0A3N0DP35</accession>
<evidence type="ECO:0000313" key="5">
    <source>
        <dbReference type="Proteomes" id="UP000267469"/>
    </source>
</evidence>
<feature type="domain" description="Glycosyl hydrolase 94 catalytic" evidence="3">
    <location>
        <begin position="57"/>
        <end position="347"/>
    </location>
</feature>
<dbReference type="InterPro" id="IPR033432">
    <property type="entry name" value="GH94_catalytic"/>
</dbReference>
<dbReference type="AlphaFoldDB" id="A0A3N0DP35"/>
<dbReference type="Pfam" id="PF17167">
    <property type="entry name" value="Glyco_hydro_94"/>
    <property type="match status" value="1"/>
</dbReference>
<dbReference type="GO" id="GO:0005975">
    <property type="term" value="P:carbohydrate metabolic process"/>
    <property type="evidence" value="ECO:0007669"/>
    <property type="project" value="InterPro"/>
</dbReference>
<dbReference type="OrthoDB" id="1111500at2"/>
<reference evidence="4 5" key="1">
    <citation type="submission" date="2018-10" db="EMBL/GenBank/DDBJ databases">
        <title>Sinomicrobium pectinilyticum sp. nov., a pectinase-producing bacterium isolated from alkaline and saline soil, and emended description of the genus Sinomicrobium.</title>
        <authorList>
            <person name="Cheng B."/>
            <person name="Li C."/>
            <person name="Lai Q."/>
            <person name="Du M."/>
            <person name="Shao Z."/>
            <person name="Xu P."/>
            <person name="Yang C."/>
        </authorList>
    </citation>
    <scope>NUCLEOTIDE SEQUENCE [LARGE SCALE GENOMIC DNA]</scope>
    <source>
        <strain evidence="4 5">5DNS001</strain>
    </source>
</reference>
<keyword evidence="5" id="KW-1185">Reference proteome</keyword>
<sequence length="437" mass="49775">MGIKPKTAGVAFLVILCFACGRSGKEHTKNETGLSATTVIIRDSSLDTVKQMALEVIKDGFNAGAGYQEVWIRDYNTFINLAAHVHTKELLKENLRVFFRLQGNDGNIVDGFIPKQKAKASEGGYEYVYTDLEENYAGHKNTVETDQETSLVQAVYKYIKSTGDTHFLQEKTGGKSIESRMEMAMQFLLEKRFNEKYGLVYGATTADWGDVQPEHEWGVYITEDTHYAMDIYDNAMFLIALDNLMDMAPSLQQKWRPVRNRIAENTMKYLWDDSRHKFIPHLYTDDSPFPPDFDENEIYYHGGTAVAIEAGLLSKEEIKISLQKMTDNVKKSGAASIGLTLYPPYPEGYFKNRGMHPYGYQNGGDWTWFGGRMIKVLIENGYEKEAREQLRPMIARVIENKGFYEWYSVDNEPRGSATFKGSAGVLFDVIQLLRENE</sequence>
<evidence type="ECO:0000259" key="3">
    <source>
        <dbReference type="Pfam" id="PF17167"/>
    </source>
</evidence>
<keyword evidence="2" id="KW-0808">Transferase</keyword>
<dbReference type="Gene3D" id="1.50.10.10">
    <property type="match status" value="1"/>
</dbReference>
<keyword evidence="1" id="KW-0328">Glycosyltransferase</keyword>
<dbReference type="InterPro" id="IPR012341">
    <property type="entry name" value="6hp_glycosidase-like_sf"/>
</dbReference>
<evidence type="ECO:0000313" key="4">
    <source>
        <dbReference type="EMBL" id="RNL77417.1"/>
    </source>
</evidence>
<dbReference type="InterPro" id="IPR008928">
    <property type="entry name" value="6-hairpin_glycosidase_sf"/>
</dbReference>
<dbReference type="Proteomes" id="UP000267469">
    <property type="component" value="Unassembled WGS sequence"/>
</dbReference>
<proteinExistence type="predicted"/>
<evidence type="ECO:0000256" key="1">
    <source>
        <dbReference type="ARBA" id="ARBA00022676"/>
    </source>
</evidence>
<protein>
    <recommendedName>
        <fullName evidence="3">Glycosyl hydrolase 94 catalytic domain-containing protein</fullName>
    </recommendedName>
</protein>
<gene>
    <name evidence="4" type="ORF">ED312_21020</name>
</gene>
<dbReference type="EMBL" id="RJTM01000160">
    <property type="protein sequence ID" value="RNL77417.1"/>
    <property type="molecule type" value="Genomic_DNA"/>
</dbReference>
<dbReference type="GO" id="GO:0016757">
    <property type="term" value="F:glycosyltransferase activity"/>
    <property type="evidence" value="ECO:0007669"/>
    <property type="project" value="UniProtKB-KW"/>
</dbReference>
<comment type="caution">
    <text evidence="4">The sequence shown here is derived from an EMBL/GenBank/DDBJ whole genome shotgun (WGS) entry which is preliminary data.</text>
</comment>
<organism evidence="4 5">
    <name type="scientific">Sinomicrobium pectinilyticum</name>
    <dbReference type="NCBI Taxonomy" id="1084421"/>
    <lineage>
        <taxon>Bacteria</taxon>
        <taxon>Pseudomonadati</taxon>
        <taxon>Bacteroidota</taxon>
        <taxon>Flavobacteriia</taxon>
        <taxon>Flavobacteriales</taxon>
        <taxon>Flavobacteriaceae</taxon>
        <taxon>Sinomicrobium</taxon>
    </lineage>
</organism>
<evidence type="ECO:0000256" key="2">
    <source>
        <dbReference type="ARBA" id="ARBA00022679"/>
    </source>
</evidence>
<dbReference type="SUPFAM" id="SSF48208">
    <property type="entry name" value="Six-hairpin glycosidases"/>
    <property type="match status" value="1"/>
</dbReference>